<comment type="caution">
    <text evidence="1">The sequence shown here is derived from an EMBL/GenBank/DDBJ whole genome shotgun (WGS) entry which is preliminary data.</text>
</comment>
<evidence type="ECO:0000313" key="2">
    <source>
        <dbReference type="Proteomes" id="UP001497535"/>
    </source>
</evidence>
<gene>
    <name evidence="1" type="ORF">MENTE1834_LOCUS20643</name>
</gene>
<name>A0ACB0Z5T0_MELEN</name>
<sequence>MALLLAFLLFLSILLLTFSILVDPNLIFLPKFYVIIICMVVALDLVTQEGRMLMHNVLILFFLSLVLFLPIFSI</sequence>
<protein>
    <submittedName>
        <fullName evidence="1">Uncharacterized protein</fullName>
    </submittedName>
</protein>
<accession>A0ACB0Z5T0</accession>
<evidence type="ECO:0000313" key="1">
    <source>
        <dbReference type="EMBL" id="CAK5073949.1"/>
    </source>
</evidence>
<organism evidence="1 2">
    <name type="scientific">Meloidogyne enterolobii</name>
    <name type="common">Root-knot nematode worm</name>
    <name type="synonym">Meloidogyne mayaguensis</name>
    <dbReference type="NCBI Taxonomy" id="390850"/>
    <lineage>
        <taxon>Eukaryota</taxon>
        <taxon>Metazoa</taxon>
        <taxon>Ecdysozoa</taxon>
        <taxon>Nematoda</taxon>
        <taxon>Chromadorea</taxon>
        <taxon>Rhabditida</taxon>
        <taxon>Tylenchina</taxon>
        <taxon>Tylenchomorpha</taxon>
        <taxon>Tylenchoidea</taxon>
        <taxon>Meloidogynidae</taxon>
        <taxon>Meloidogyninae</taxon>
        <taxon>Meloidogyne</taxon>
    </lineage>
</organism>
<keyword evidence="2" id="KW-1185">Reference proteome</keyword>
<dbReference type="Proteomes" id="UP001497535">
    <property type="component" value="Unassembled WGS sequence"/>
</dbReference>
<proteinExistence type="predicted"/>
<reference evidence="1" key="1">
    <citation type="submission" date="2023-11" db="EMBL/GenBank/DDBJ databases">
        <authorList>
            <person name="Poullet M."/>
        </authorList>
    </citation>
    <scope>NUCLEOTIDE SEQUENCE</scope>
    <source>
        <strain evidence="1">E1834</strain>
    </source>
</reference>
<dbReference type="EMBL" id="CAVMJV010000024">
    <property type="protein sequence ID" value="CAK5073949.1"/>
    <property type="molecule type" value="Genomic_DNA"/>
</dbReference>